<evidence type="ECO:0000259" key="9">
    <source>
        <dbReference type="PROSITE" id="PS50240"/>
    </source>
</evidence>
<dbReference type="InterPro" id="IPR009003">
    <property type="entry name" value="Peptidase_S1_PA"/>
</dbReference>
<dbReference type="PROSITE" id="PS00135">
    <property type="entry name" value="TRYPSIN_SER"/>
    <property type="match status" value="1"/>
</dbReference>
<keyword evidence="3 7" id="KW-0378">Hydrolase</keyword>
<dbReference type="AlphaFoldDB" id="A0A6P3DPG6"/>
<dbReference type="SUPFAM" id="SSF50494">
    <property type="entry name" value="Trypsin-like serine proteases"/>
    <property type="match status" value="1"/>
</dbReference>
<dbReference type="Gene3D" id="2.40.10.10">
    <property type="entry name" value="Trypsin-like serine proteases"/>
    <property type="match status" value="1"/>
</dbReference>
<dbReference type="InterPro" id="IPR018114">
    <property type="entry name" value="TRYPSIN_HIS"/>
</dbReference>
<proteinExistence type="inferred from homology"/>
<feature type="domain" description="Peptidase S1" evidence="9">
    <location>
        <begin position="112"/>
        <end position="366"/>
    </location>
</feature>
<dbReference type="KEGG" id="bim:100744484"/>
<dbReference type="PROSITE" id="PS00134">
    <property type="entry name" value="TRYPSIN_HIS"/>
    <property type="match status" value="1"/>
</dbReference>
<dbReference type="PROSITE" id="PS50240">
    <property type="entry name" value="TRYPSIN_DOM"/>
    <property type="match status" value="1"/>
</dbReference>
<reference evidence="11" key="1">
    <citation type="submission" date="2025-08" db="UniProtKB">
        <authorList>
            <consortium name="RefSeq"/>
        </authorList>
    </citation>
    <scope>IDENTIFICATION</scope>
</reference>
<dbReference type="CDD" id="cd00190">
    <property type="entry name" value="Tryp_SPc"/>
    <property type="match status" value="1"/>
</dbReference>
<dbReference type="InterPro" id="IPR001254">
    <property type="entry name" value="Trypsin_dom"/>
</dbReference>
<feature type="chain" id="PRO_5028355122" evidence="8">
    <location>
        <begin position="23"/>
        <end position="404"/>
    </location>
</feature>
<dbReference type="PRINTS" id="PR00722">
    <property type="entry name" value="CHYMOTRYPSIN"/>
</dbReference>
<keyword evidence="5" id="KW-1015">Disulfide bond</keyword>
<gene>
    <name evidence="11" type="primary">LOC100744484</name>
</gene>
<feature type="signal peptide" evidence="8">
    <location>
        <begin position="1"/>
        <end position="22"/>
    </location>
</feature>
<dbReference type="Gene3D" id="3.30.1640.30">
    <property type="match status" value="1"/>
</dbReference>
<evidence type="ECO:0000256" key="7">
    <source>
        <dbReference type="RuleBase" id="RU363034"/>
    </source>
</evidence>
<evidence type="ECO:0000256" key="5">
    <source>
        <dbReference type="ARBA" id="ARBA00023157"/>
    </source>
</evidence>
<dbReference type="PANTHER" id="PTHR24256">
    <property type="entry name" value="TRYPTASE-RELATED"/>
    <property type="match status" value="1"/>
</dbReference>
<dbReference type="RefSeq" id="XP_003488020.1">
    <property type="nucleotide sequence ID" value="XM_003487972.4"/>
</dbReference>
<keyword evidence="2 8" id="KW-0732">Signal</keyword>
<evidence type="ECO:0000256" key="2">
    <source>
        <dbReference type="ARBA" id="ARBA00022729"/>
    </source>
</evidence>
<evidence type="ECO:0000256" key="3">
    <source>
        <dbReference type="ARBA" id="ARBA00022801"/>
    </source>
</evidence>
<evidence type="ECO:0000256" key="8">
    <source>
        <dbReference type="SAM" id="SignalP"/>
    </source>
</evidence>
<dbReference type="GeneID" id="100744484"/>
<evidence type="ECO:0000256" key="6">
    <source>
        <dbReference type="ARBA" id="ARBA00024195"/>
    </source>
</evidence>
<dbReference type="OrthoDB" id="6339452at2759"/>
<keyword evidence="1 7" id="KW-0645">Protease</keyword>
<keyword evidence="4 7" id="KW-0720">Serine protease</keyword>
<organism evidence="10 11">
    <name type="scientific">Bombus impatiens</name>
    <name type="common">Bumblebee</name>
    <dbReference type="NCBI Taxonomy" id="132113"/>
    <lineage>
        <taxon>Eukaryota</taxon>
        <taxon>Metazoa</taxon>
        <taxon>Ecdysozoa</taxon>
        <taxon>Arthropoda</taxon>
        <taxon>Hexapoda</taxon>
        <taxon>Insecta</taxon>
        <taxon>Pterygota</taxon>
        <taxon>Neoptera</taxon>
        <taxon>Endopterygota</taxon>
        <taxon>Hymenoptera</taxon>
        <taxon>Apocrita</taxon>
        <taxon>Aculeata</taxon>
        <taxon>Apoidea</taxon>
        <taxon>Anthophila</taxon>
        <taxon>Apidae</taxon>
        <taxon>Bombus</taxon>
        <taxon>Pyrobombus</taxon>
    </lineage>
</organism>
<dbReference type="InterPro" id="IPR043504">
    <property type="entry name" value="Peptidase_S1_PA_chymotrypsin"/>
</dbReference>
<dbReference type="GO" id="GO:0004252">
    <property type="term" value="F:serine-type endopeptidase activity"/>
    <property type="evidence" value="ECO:0007669"/>
    <property type="project" value="InterPro"/>
</dbReference>
<dbReference type="InterPro" id="IPR051487">
    <property type="entry name" value="Ser/Thr_Proteases_Immune/Dev"/>
</dbReference>
<comment type="similarity">
    <text evidence="6">Belongs to the peptidase S1 family. CLIP subfamily.</text>
</comment>
<evidence type="ECO:0000256" key="1">
    <source>
        <dbReference type="ARBA" id="ARBA00022670"/>
    </source>
</evidence>
<evidence type="ECO:0000313" key="11">
    <source>
        <dbReference type="RefSeq" id="XP_003488020.1"/>
    </source>
</evidence>
<name>A0A6P3DPG6_BOMIM</name>
<dbReference type="InterPro" id="IPR022700">
    <property type="entry name" value="CLIP"/>
</dbReference>
<evidence type="ECO:0000256" key="4">
    <source>
        <dbReference type="ARBA" id="ARBA00022825"/>
    </source>
</evidence>
<dbReference type="Proteomes" id="UP000515180">
    <property type="component" value="Unplaced"/>
</dbReference>
<keyword evidence="10" id="KW-1185">Reference proteome</keyword>
<dbReference type="GO" id="GO:0006508">
    <property type="term" value="P:proteolysis"/>
    <property type="evidence" value="ECO:0007669"/>
    <property type="project" value="UniProtKB-KW"/>
</dbReference>
<protein>
    <submittedName>
        <fullName evidence="11">Serine protease snake isoform X1</fullName>
    </submittedName>
</protein>
<dbReference type="SMART" id="SM00680">
    <property type="entry name" value="CLIP"/>
    <property type="match status" value="1"/>
</dbReference>
<dbReference type="SMART" id="SM00020">
    <property type="entry name" value="Tryp_SPc"/>
    <property type="match status" value="1"/>
</dbReference>
<dbReference type="FunFam" id="2.40.10.10:FF:000068">
    <property type="entry name" value="transmembrane protease serine 2"/>
    <property type="match status" value="1"/>
</dbReference>
<sequence>MCSIVRSNALFLLLLVLASVSKEELYEGSHCTMEQGNPGVCRQLSDCPFRMQEVMEGRRHTTSLGRCGFVKNIEIVCCPINITRKISPRPADIACQEYNEQSSQLYDLSFHIYGGVEAKPGEFPYAVALGYVNKDLSENPAPITYECGGSLISIEHVLTAAHCVNNINEKVPVEVRVGNESIVNIAANVQRIPISDIISHPKYKRSVNYNDVAILKLKTKVLLSSAVYPVCLQTQFLNTLSMTPKMSLIVIGWGATDFSSLESNSINLRRTPALRLVDREECTKDYVGFPKLPNGIDDSMICAVDTNLTRGADACLGDSGGPLLLFSQQGVKVVGITAFGQACGGSKPGVYTAIYPYLDWIEEQVWIRNNENNKAVVKAPSNKSEPVMNLSFINPIFNITYTSQ</sequence>
<dbReference type="Pfam" id="PF00089">
    <property type="entry name" value="Trypsin"/>
    <property type="match status" value="1"/>
</dbReference>
<evidence type="ECO:0000313" key="10">
    <source>
        <dbReference type="Proteomes" id="UP000515180"/>
    </source>
</evidence>
<dbReference type="InterPro" id="IPR038565">
    <property type="entry name" value="CLIP_sf"/>
</dbReference>
<accession>A0A6P3DPG6</accession>
<dbReference type="InterPro" id="IPR033116">
    <property type="entry name" value="TRYPSIN_SER"/>
</dbReference>
<dbReference type="InterPro" id="IPR001314">
    <property type="entry name" value="Peptidase_S1A"/>
</dbReference>